<dbReference type="InterPro" id="IPR006223">
    <property type="entry name" value="GcvT"/>
</dbReference>
<dbReference type="InterPro" id="IPR028896">
    <property type="entry name" value="GcvT/YgfZ/DmdA"/>
</dbReference>
<dbReference type="InterPro" id="IPR022903">
    <property type="entry name" value="GcvT_bac"/>
</dbReference>
<dbReference type="PANTHER" id="PTHR43757">
    <property type="entry name" value="AMINOMETHYLTRANSFERASE"/>
    <property type="match status" value="1"/>
</dbReference>
<evidence type="ECO:0000259" key="7">
    <source>
        <dbReference type="Pfam" id="PF01571"/>
    </source>
</evidence>
<organism evidence="9">
    <name type="scientific">marine metagenome</name>
    <dbReference type="NCBI Taxonomy" id="408172"/>
    <lineage>
        <taxon>unclassified sequences</taxon>
        <taxon>metagenomes</taxon>
        <taxon>ecological metagenomes</taxon>
    </lineage>
</organism>
<dbReference type="EC" id="2.1.2.10" evidence="2"/>
<dbReference type="AlphaFoldDB" id="A0A381S2E6"/>
<dbReference type="InterPro" id="IPR013977">
    <property type="entry name" value="GcvT_C"/>
</dbReference>
<dbReference type="SUPFAM" id="SSF103025">
    <property type="entry name" value="Folate-binding domain"/>
    <property type="match status" value="1"/>
</dbReference>
<evidence type="ECO:0000256" key="3">
    <source>
        <dbReference type="ARBA" id="ARBA00022576"/>
    </source>
</evidence>
<dbReference type="GO" id="GO:0006546">
    <property type="term" value="P:glycine catabolic process"/>
    <property type="evidence" value="ECO:0007669"/>
    <property type="project" value="InterPro"/>
</dbReference>
<dbReference type="Gene3D" id="3.30.70.1400">
    <property type="entry name" value="Aminomethyltransferase beta-barrel domains"/>
    <property type="match status" value="1"/>
</dbReference>
<dbReference type="InterPro" id="IPR006222">
    <property type="entry name" value="GCVT_N"/>
</dbReference>
<dbReference type="Gene3D" id="3.30.1360.120">
    <property type="entry name" value="Probable tRNA modification gtpase trme, domain 1"/>
    <property type="match status" value="1"/>
</dbReference>
<dbReference type="GO" id="GO:0004047">
    <property type="term" value="F:aminomethyltransferase activity"/>
    <property type="evidence" value="ECO:0007669"/>
    <property type="project" value="UniProtKB-EC"/>
</dbReference>
<dbReference type="Gene3D" id="4.10.1250.10">
    <property type="entry name" value="Aminomethyltransferase fragment"/>
    <property type="match status" value="1"/>
</dbReference>
<dbReference type="Gene3D" id="2.40.30.110">
    <property type="entry name" value="Aminomethyltransferase beta-barrel domains"/>
    <property type="match status" value="1"/>
</dbReference>
<evidence type="ECO:0000256" key="1">
    <source>
        <dbReference type="ARBA" id="ARBA00008609"/>
    </source>
</evidence>
<evidence type="ECO:0000259" key="8">
    <source>
        <dbReference type="Pfam" id="PF08669"/>
    </source>
</evidence>
<protein>
    <recommendedName>
        <fullName evidence="2">aminomethyltransferase</fullName>
        <ecNumber evidence="2">2.1.2.10</ecNumber>
    </recommendedName>
    <alternativeName>
        <fullName evidence="5">Glycine cleavage system T protein</fullName>
    </alternativeName>
</protein>
<dbReference type="PIRSF" id="PIRSF006487">
    <property type="entry name" value="GcvT"/>
    <property type="match status" value="1"/>
</dbReference>
<dbReference type="GO" id="GO:0008483">
    <property type="term" value="F:transaminase activity"/>
    <property type="evidence" value="ECO:0007669"/>
    <property type="project" value="UniProtKB-KW"/>
</dbReference>
<dbReference type="NCBIfam" id="TIGR00528">
    <property type="entry name" value="gcvT"/>
    <property type="match status" value="1"/>
</dbReference>
<dbReference type="Pfam" id="PF08669">
    <property type="entry name" value="GCV_T_C"/>
    <property type="match status" value="1"/>
</dbReference>
<sequence>MDKTSLYDWHRSNSNNIIPFSGYLLPVYYTSIVDEHLSVRKKAGLFDVSHMGELIVSGKDSGKFIQLVTVNDISKLKSGQAQYTAMCDLNGGIIDDIIIYKKENEFMMVVNSSNIEKNFQWLKSVVINDVQIKNSSQEIGLIAIQGPFSRKVLQSIIKQDISDLLFYHFIDEIEILGHKALLSRTGYTGELGYEIYASTDSINVIWEALIETGKNDGLVPAGLGCRDTLRLEMNYLLYGNDIDQTINPLEAGLNWITKLDKSDFIGREAIVAEKNKINKTIFSFIMLDKAIPRSGYEVIHGGSSVGNVTSGTMSPSLKKGIGIGYIDKSYYEIGANIKIDVRGKLKQAQIVKAPFYKDGSLYS</sequence>
<evidence type="ECO:0000256" key="6">
    <source>
        <dbReference type="ARBA" id="ARBA00047665"/>
    </source>
</evidence>
<keyword evidence="3" id="KW-0032">Aminotransferase</keyword>
<dbReference type="FunFam" id="4.10.1250.10:FF:000001">
    <property type="entry name" value="Aminomethyltransferase"/>
    <property type="match status" value="1"/>
</dbReference>
<dbReference type="SUPFAM" id="SSF101790">
    <property type="entry name" value="Aminomethyltransferase beta-barrel domain"/>
    <property type="match status" value="1"/>
</dbReference>
<feature type="domain" description="Aminomethyltransferase C-terminal" evidence="8">
    <location>
        <begin position="281"/>
        <end position="357"/>
    </location>
</feature>
<dbReference type="HAMAP" id="MF_00259">
    <property type="entry name" value="GcvT"/>
    <property type="match status" value="1"/>
</dbReference>
<comment type="catalytic activity">
    <reaction evidence="6">
        <text>N(6)-[(R)-S(8)-aminomethyldihydrolipoyl]-L-lysyl-[protein] + (6S)-5,6,7,8-tetrahydrofolate = N(6)-[(R)-dihydrolipoyl]-L-lysyl-[protein] + (6R)-5,10-methylene-5,6,7,8-tetrahydrofolate + NH4(+)</text>
        <dbReference type="Rhea" id="RHEA:16945"/>
        <dbReference type="Rhea" id="RHEA-COMP:10475"/>
        <dbReference type="Rhea" id="RHEA-COMP:10492"/>
        <dbReference type="ChEBI" id="CHEBI:15636"/>
        <dbReference type="ChEBI" id="CHEBI:28938"/>
        <dbReference type="ChEBI" id="CHEBI:57453"/>
        <dbReference type="ChEBI" id="CHEBI:83100"/>
        <dbReference type="ChEBI" id="CHEBI:83143"/>
        <dbReference type="EC" id="2.1.2.10"/>
    </reaction>
</comment>
<accession>A0A381S2E6</accession>
<reference evidence="9" key="1">
    <citation type="submission" date="2018-05" db="EMBL/GenBank/DDBJ databases">
        <authorList>
            <person name="Lanie J.A."/>
            <person name="Ng W.-L."/>
            <person name="Kazmierczak K.M."/>
            <person name="Andrzejewski T.M."/>
            <person name="Davidsen T.M."/>
            <person name="Wayne K.J."/>
            <person name="Tettelin H."/>
            <person name="Glass J.I."/>
            <person name="Rusch D."/>
            <person name="Podicherti R."/>
            <person name="Tsui H.-C.T."/>
            <person name="Winkler M.E."/>
        </authorList>
    </citation>
    <scope>NUCLEOTIDE SEQUENCE</scope>
</reference>
<dbReference type="Pfam" id="PF01571">
    <property type="entry name" value="GCV_T"/>
    <property type="match status" value="1"/>
</dbReference>
<dbReference type="EMBL" id="UINC01002586">
    <property type="protein sequence ID" value="SUZ98252.1"/>
    <property type="molecule type" value="Genomic_DNA"/>
</dbReference>
<comment type="similarity">
    <text evidence="1">Belongs to the GcvT family.</text>
</comment>
<dbReference type="GO" id="GO:0005829">
    <property type="term" value="C:cytosol"/>
    <property type="evidence" value="ECO:0007669"/>
    <property type="project" value="TreeGrafter"/>
</dbReference>
<name>A0A381S2E6_9ZZZZ</name>
<dbReference type="InterPro" id="IPR029043">
    <property type="entry name" value="GcvT/YgfZ_C"/>
</dbReference>
<gene>
    <name evidence="9" type="ORF">METZ01_LOCUS51106</name>
</gene>
<feature type="domain" description="GCVT N-terminal" evidence="7">
    <location>
        <begin position="6"/>
        <end position="261"/>
    </location>
</feature>
<evidence type="ECO:0000256" key="4">
    <source>
        <dbReference type="ARBA" id="ARBA00022679"/>
    </source>
</evidence>
<dbReference type="PANTHER" id="PTHR43757:SF2">
    <property type="entry name" value="AMINOMETHYLTRANSFERASE, MITOCHONDRIAL"/>
    <property type="match status" value="1"/>
</dbReference>
<dbReference type="FunFam" id="3.30.70.1400:FF:000001">
    <property type="entry name" value="Aminomethyltransferase"/>
    <property type="match status" value="1"/>
</dbReference>
<dbReference type="NCBIfam" id="NF001567">
    <property type="entry name" value="PRK00389.1"/>
    <property type="match status" value="1"/>
</dbReference>
<proteinExistence type="inferred from homology"/>
<evidence type="ECO:0000313" key="9">
    <source>
        <dbReference type="EMBL" id="SUZ98252.1"/>
    </source>
</evidence>
<dbReference type="FunFam" id="2.40.30.110:FF:000003">
    <property type="entry name" value="Aminomethyltransferase"/>
    <property type="match status" value="1"/>
</dbReference>
<keyword evidence="4" id="KW-0808">Transferase</keyword>
<dbReference type="InterPro" id="IPR027266">
    <property type="entry name" value="TrmE/GcvT-like"/>
</dbReference>
<evidence type="ECO:0000256" key="5">
    <source>
        <dbReference type="ARBA" id="ARBA00031395"/>
    </source>
</evidence>
<dbReference type="GO" id="GO:0005960">
    <property type="term" value="C:glycine cleavage complex"/>
    <property type="evidence" value="ECO:0007669"/>
    <property type="project" value="InterPro"/>
</dbReference>
<evidence type="ECO:0000256" key="2">
    <source>
        <dbReference type="ARBA" id="ARBA00012616"/>
    </source>
</evidence>